<organism evidence="12 13">
    <name type="scientific">Rhodonellum ikkaensis</name>
    <dbReference type="NCBI Taxonomy" id="336829"/>
    <lineage>
        <taxon>Bacteria</taxon>
        <taxon>Pseudomonadati</taxon>
        <taxon>Bacteroidota</taxon>
        <taxon>Cytophagia</taxon>
        <taxon>Cytophagales</taxon>
        <taxon>Cytophagaceae</taxon>
        <taxon>Rhodonellum</taxon>
    </lineage>
</organism>
<evidence type="ECO:0000256" key="8">
    <source>
        <dbReference type="PROSITE-ProRule" id="PRU01360"/>
    </source>
</evidence>
<comment type="caution">
    <text evidence="12">The sequence shown here is derived from an EMBL/GenBank/DDBJ whole genome shotgun (WGS) entry which is preliminary data.</text>
</comment>
<dbReference type="RefSeq" id="WP_019597746.1">
    <property type="nucleotide sequence ID" value="NZ_FNQC01000007.1"/>
</dbReference>
<keyword evidence="7 8" id="KW-0998">Cell outer membrane</keyword>
<evidence type="ECO:0000256" key="3">
    <source>
        <dbReference type="ARBA" id="ARBA00022452"/>
    </source>
</evidence>
<keyword evidence="4 8" id="KW-0812">Transmembrane</keyword>
<evidence type="ECO:0000256" key="1">
    <source>
        <dbReference type="ARBA" id="ARBA00004571"/>
    </source>
</evidence>
<dbReference type="SUPFAM" id="SSF49452">
    <property type="entry name" value="Starch-binding domain-like"/>
    <property type="match status" value="1"/>
</dbReference>
<dbReference type="InterPro" id="IPR036942">
    <property type="entry name" value="Beta-barrel_TonB_sf"/>
</dbReference>
<dbReference type="Gene3D" id="2.60.40.1120">
    <property type="entry name" value="Carboxypeptidase-like, regulatory domain"/>
    <property type="match status" value="1"/>
</dbReference>
<keyword evidence="6 8" id="KW-0472">Membrane</keyword>
<evidence type="ECO:0000313" key="13">
    <source>
        <dbReference type="Proteomes" id="UP000199663"/>
    </source>
</evidence>
<name>A0A1H3R0U7_9BACT</name>
<comment type="subcellular location">
    <subcellularLocation>
        <location evidence="1 8">Cell outer membrane</location>
        <topology evidence="1 8">Multi-pass membrane protein</topology>
    </subcellularLocation>
</comment>
<evidence type="ECO:0000256" key="6">
    <source>
        <dbReference type="ARBA" id="ARBA00023136"/>
    </source>
</evidence>
<feature type="domain" description="TonB-dependent receptor plug" evidence="11">
    <location>
        <begin position="128"/>
        <end position="231"/>
    </location>
</feature>
<dbReference type="EMBL" id="FNQC01000007">
    <property type="protein sequence ID" value="SDZ19452.1"/>
    <property type="molecule type" value="Genomic_DNA"/>
</dbReference>
<dbReference type="SUPFAM" id="SSF56935">
    <property type="entry name" value="Porins"/>
    <property type="match status" value="1"/>
</dbReference>
<dbReference type="InterPro" id="IPR010104">
    <property type="entry name" value="TonB_rcpt_bac"/>
</dbReference>
<accession>A0A1H3R0U7</accession>
<dbReference type="CDD" id="cd01347">
    <property type="entry name" value="ligand_gated_channel"/>
    <property type="match status" value="1"/>
</dbReference>
<dbReference type="Proteomes" id="UP000199663">
    <property type="component" value="Unassembled WGS sequence"/>
</dbReference>
<gene>
    <name evidence="12" type="ORF">SAMN05444412_107131</name>
</gene>
<evidence type="ECO:0000313" key="12">
    <source>
        <dbReference type="EMBL" id="SDZ19452.1"/>
    </source>
</evidence>
<reference evidence="12 13" key="1">
    <citation type="submission" date="2016-10" db="EMBL/GenBank/DDBJ databases">
        <authorList>
            <person name="Varghese N."/>
            <person name="Submissions S."/>
        </authorList>
    </citation>
    <scope>NUCLEOTIDE SEQUENCE [LARGE SCALE GENOMIC DNA]</scope>
    <source>
        <strain evidence="12 13">DSM 17997</strain>
    </source>
</reference>
<keyword evidence="2 8" id="KW-0813">Transport</keyword>
<dbReference type="PROSITE" id="PS52016">
    <property type="entry name" value="TONB_DEPENDENT_REC_3"/>
    <property type="match status" value="1"/>
</dbReference>
<dbReference type="InterPro" id="IPR039426">
    <property type="entry name" value="TonB-dep_rcpt-like"/>
</dbReference>
<evidence type="ECO:0000256" key="7">
    <source>
        <dbReference type="ARBA" id="ARBA00023237"/>
    </source>
</evidence>
<keyword evidence="5 9" id="KW-0798">TonB box</keyword>
<dbReference type="InterPro" id="IPR012910">
    <property type="entry name" value="Plug_dom"/>
</dbReference>
<dbReference type="InterPro" id="IPR013784">
    <property type="entry name" value="Carb-bd-like_fold"/>
</dbReference>
<proteinExistence type="inferred from homology"/>
<keyword evidence="3 8" id="KW-1134">Transmembrane beta strand</keyword>
<dbReference type="Pfam" id="PF07715">
    <property type="entry name" value="Plug"/>
    <property type="match status" value="1"/>
</dbReference>
<evidence type="ECO:0000256" key="5">
    <source>
        <dbReference type="ARBA" id="ARBA00023077"/>
    </source>
</evidence>
<dbReference type="Gene3D" id="2.170.130.10">
    <property type="entry name" value="TonB-dependent receptor, plug domain"/>
    <property type="match status" value="1"/>
</dbReference>
<evidence type="ECO:0000259" key="10">
    <source>
        <dbReference type="Pfam" id="PF00593"/>
    </source>
</evidence>
<dbReference type="InterPro" id="IPR037066">
    <property type="entry name" value="Plug_dom_sf"/>
</dbReference>
<dbReference type="NCBIfam" id="TIGR01782">
    <property type="entry name" value="TonB-Xanth-Caul"/>
    <property type="match status" value="1"/>
</dbReference>
<dbReference type="Gene3D" id="2.40.170.20">
    <property type="entry name" value="TonB-dependent receptor, beta-barrel domain"/>
    <property type="match status" value="1"/>
</dbReference>
<feature type="domain" description="TonB-dependent receptor-like beta-barrel" evidence="10">
    <location>
        <begin position="447"/>
        <end position="897"/>
    </location>
</feature>
<evidence type="ECO:0000256" key="2">
    <source>
        <dbReference type="ARBA" id="ARBA00022448"/>
    </source>
</evidence>
<evidence type="ECO:0000259" key="11">
    <source>
        <dbReference type="Pfam" id="PF07715"/>
    </source>
</evidence>
<dbReference type="InterPro" id="IPR000531">
    <property type="entry name" value="Beta-barrel_TonB"/>
</dbReference>
<dbReference type="Pfam" id="PF00593">
    <property type="entry name" value="TonB_dep_Rec_b-barrel"/>
    <property type="match status" value="1"/>
</dbReference>
<evidence type="ECO:0000256" key="4">
    <source>
        <dbReference type="ARBA" id="ARBA00022692"/>
    </source>
</evidence>
<dbReference type="PANTHER" id="PTHR40980:SF4">
    <property type="entry name" value="TONB-DEPENDENT RECEPTOR-LIKE BETA-BARREL DOMAIN-CONTAINING PROTEIN"/>
    <property type="match status" value="1"/>
</dbReference>
<comment type="similarity">
    <text evidence="8 9">Belongs to the TonB-dependent receptor family.</text>
</comment>
<keyword evidence="13" id="KW-1185">Reference proteome</keyword>
<sequence>MKKQYQVFTLLCLFLFSQEVLGQAVLRGKVIDAQNLSLPGASILIQGTTKGTVTNQDGDFTLVGLSPGNYRVGATYLGYTGQSQEIVLQNGQTLEIKFQMSQGTIDGTEFIVFGDRLKGQARALNQQKTNANISNIVAADQIGRFPDANIGDAIKRIPGITMQNDQGEARDIIIRGMSPELNSVTLNGERIPSAEGDNRRVQMDLIPADMIQTIEVNKAVLPNMDADAIGGSVNLVTRKAPNGLRVSGTAASGVNLLSDKPIWTGGVIIGDRFANDKLGIIFSGSYNNHTFGSDNYEARWVQTNNPNYPVVMDRFDLRKYDVQRIRRSSSLALDYDINKNHSITLNAMYNWRDDRENRYRLRVDRLERPIESGNFNALASNLYQLQGRASIQTKGGIDNDRVRNTRLEDQRVANLTLSGDHLFNSLKMTWNTTYAKASENRPNERYITHRGNALMQVDTRNPFKALTTFVNQESELGLGLNEISESNNNTFEEDLNARLDFSLPFAGNKGMFKFGGRLRNKNKQRRDSYDVYDPLGSLGADGNRLGDLPFGIQNERLFLNGSQYAPGRFVTSSFLGNLDLKNPALFEFEDALGEYITGNYNAQETITATYVMSDYQFNNKLSGVFGLRYETTGINYRGNAFDEEEEISNPTENVKDSYGNLMPGAHFKYDFSDNRILRFAWTNTIARPNYFDLVPYAVYSPDTESLQRGNPDLVPTTSMNFDLMFENYFQSVGLFSMGGFYKDVNNFIYQRTLVNVNDPQFGQVALLSKPENGGTADVFGIETAFQRQLDFLPGIWKGLGIYVNYTFTDSKTTGIEGRENTSLKLPGTARNMFNGSLSFETEKLVLRLSVNHASGYIDELGDSAFGDIYYDRQTFLDVNASYAFSKNLRIFAEGNNLTNQPLRYYQGIRERTVQEEFYNARVNFGVKFDLFK</sequence>
<protein>
    <submittedName>
        <fullName evidence="12">TonB-dependent receptor</fullName>
    </submittedName>
</protein>
<keyword evidence="12" id="KW-0675">Receptor</keyword>
<dbReference type="PANTHER" id="PTHR40980">
    <property type="entry name" value="PLUG DOMAIN-CONTAINING PROTEIN"/>
    <property type="match status" value="1"/>
</dbReference>
<dbReference type="Pfam" id="PF13715">
    <property type="entry name" value="CarbopepD_reg_2"/>
    <property type="match status" value="1"/>
</dbReference>
<evidence type="ECO:0000256" key="9">
    <source>
        <dbReference type="RuleBase" id="RU003357"/>
    </source>
</evidence>